<dbReference type="Proteomes" id="UP000789508">
    <property type="component" value="Unassembled WGS sequence"/>
</dbReference>
<gene>
    <name evidence="2" type="ORF">ALEPTO_LOCUS12755</name>
</gene>
<name>A0A9N9NIH3_9GLOM</name>
<dbReference type="InterPro" id="IPR043502">
    <property type="entry name" value="DNA/RNA_pol_sf"/>
</dbReference>
<dbReference type="AlphaFoldDB" id="A0A9N9NIH3"/>
<sequence length="43" mass="4880">ALGTVLLQPDDDEVKHVVEYISRSTKPTEKNYTITELEYTAIV</sequence>
<comment type="caution">
    <text evidence="2">The sequence shown here is derived from an EMBL/GenBank/DDBJ whole genome shotgun (WGS) entry which is preliminary data.</text>
</comment>
<evidence type="ECO:0000259" key="1">
    <source>
        <dbReference type="Pfam" id="PF17919"/>
    </source>
</evidence>
<dbReference type="OrthoDB" id="5593162at2759"/>
<evidence type="ECO:0000313" key="2">
    <source>
        <dbReference type="EMBL" id="CAG8734893.1"/>
    </source>
</evidence>
<feature type="domain" description="Reverse transcriptase/retrotransposon-derived protein RNase H-like" evidence="1">
    <location>
        <begin position="1"/>
        <end position="43"/>
    </location>
</feature>
<protein>
    <submittedName>
        <fullName evidence="2">2551_t:CDS:1</fullName>
    </submittedName>
</protein>
<evidence type="ECO:0000313" key="3">
    <source>
        <dbReference type="Proteomes" id="UP000789508"/>
    </source>
</evidence>
<keyword evidence="3" id="KW-1185">Reference proteome</keyword>
<accession>A0A9N9NIH3</accession>
<dbReference type="SUPFAM" id="SSF56672">
    <property type="entry name" value="DNA/RNA polymerases"/>
    <property type="match status" value="1"/>
</dbReference>
<reference evidence="2" key="1">
    <citation type="submission" date="2021-06" db="EMBL/GenBank/DDBJ databases">
        <authorList>
            <person name="Kallberg Y."/>
            <person name="Tangrot J."/>
            <person name="Rosling A."/>
        </authorList>
    </citation>
    <scope>NUCLEOTIDE SEQUENCE</scope>
    <source>
        <strain evidence="2">FL130A</strain>
    </source>
</reference>
<dbReference type="Pfam" id="PF17919">
    <property type="entry name" value="RT_RNaseH_2"/>
    <property type="match status" value="1"/>
</dbReference>
<dbReference type="InterPro" id="IPR041577">
    <property type="entry name" value="RT_RNaseH_2"/>
</dbReference>
<feature type="non-terminal residue" evidence="2">
    <location>
        <position position="1"/>
    </location>
</feature>
<proteinExistence type="predicted"/>
<dbReference type="EMBL" id="CAJVPS010032319">
    <property type="protein sequence ID" value="CAG8734893.1"/>
    <property type="molecule type" value="Genomic_DNA"/>
</dbReference>
<organism evidence="2 3">
    <name type="scientific">Ambispora leptoticha</name>
    <dbReference type="NCBI Taxonomy" id="144679"/>
    <lineage>
        <taxon>Eukaryota</taxon>
        <taxon>Fungi</taxon>
        <taxon>Fungi incertae sedis</taxon>
        <taxon>Mucoromycota</taxon>
        <taxon>Glomeromycotina</taxon>
        <taxon>Glomeromycetes</taxon>
        <taxon>Archaeosporales</taxon>
        <taxon>Ambisporaceae</taxon>
        <taxon>Ambispora</taxon>
    </lineage>
</organism>